<dbReference type="WBParaSite" id="ES5_v2.g17652.t1">
    <property type="protein sequence ID" value="ES5_v2.g17652.t1"/>
    <property type="gene ID" value="ES5_v2.g17652"/>
</dbReference>
<sequence>MFVLFLVFLLINYSNAQNEIIIKEYISKYGVPFLQETDDFEIISANSTFEYGQRHKVIRYFGVAKNERENYRFDVCVPIDDCLSGYGYIELCILTNTTTPRQKGKCPEYFSSVKFEYFGKHNKVFNASESIADHDDTYFRIVGEYEYQVPGGTPYFIKNIPKKIKFYRKNIICLTAFHEFGWPSNASQIRFAQPDDTYGSIAGSFKVPKCYNCGADPWATVPFDSDIHPFQTVVIFQDSSSICTPSVILNLPEYMRVESSKPNATIKARTKRTITTATKKESTATSLIKVPKSTVYDFISSKDWIPMLIAAAFICFLIPQFIIGSIILKKRLSRKVDKFYLMVLEMRQNVRKEILQNQKEALEAEKREKKAEAMEERKLKILQLRKKLVGKLSKKNQKAKYTVIQTPKNSTAGSSRIGKREIVQKEVEDIGASTKEDEESNVQLVKDKNETSKTGSISKKVPTTPKQSSFSDVKKNVKKDV</sequence>
<evidence type="ECO:0000313" key="2">
    <source>
        <dbReference type="WBParaSite" id="ES5_v2.g17652.t1"/>
    </source>
</evidence>
<proteinExistence type="predicted"/>
<accession>A0AC34FJZ2</accession>
<name>A0AC34FJZ2_9BILA</name>
<organism evidence="1 2">
    <name type="scientific">Panagrolaimus sp. ES5</name>
    <dbReference type="NCBI Taxonomy" id="591445"/>
    <lineage>
        <taxon>Eukaryota</taxon>
        <taxon>Metazoa</taxon>
        <taxon>Ecdysozoa</taxon>
        <taxon>Nematoda</taxon>
        <taxon>Chromadorea</taxon>
        <taxon>Rhabditida</taxon>
        <taxon>Tylenchina</taxon>
        <taxon>Panagrolaimomorpha</taxon>
        <taxon>Panagrolaimoidea</taxon>
        <taxon>Panagrolaimidae</taxon>
        <taxon>Panagrolaimus</taxon>
    </lineage>
</organism>
<protein>
    <submittedName>
        <fullName evidence="2">Uncharacterized protein</fullName>
    </submittedName>
</protein>
<dbReference type="Proteomes" id="UP000887579">
    <property type="component" value="Unplaced"/>
</dbReference>
<reference evidence="2" key="1">
    <citation type="submission" date="2022-11" db="UniProtKB">
        <authorList>
            <consortium name="WormBaseParasite"/>
        </authorList>
    </citation>
    <scope>IDENTIFICATION</scope>
</reference>
<evidence type="ECO:0000313" key="1">
    <source>
        <dbReference type="Proteomes" id="UP000887579"/>
    </source>
</evidence>